<evidence type="ECO:0000313" key="2">
    <source>
        <dbReference type="Proteomes" id="UP000541033"/>
    </source>
</evidence>
<proteinExistence type="predicted"/>
<evidence type="ECO:0000313" key="1">
    <source>
        <dbReference type="EMBL" id="NIH53660.1"/>
    </source>
</evidence>
<accession>A0A7X5R1J0</accession>
<dbReference type="EMBL" id="JAAMOX010000001">
    <property type="protein sequence ID" value="NIH53660.1"/>
    <property type="molecule type" value="Genomic_DNA"/>
</dbReference>
<sequence length="122" mass="12983">MNRYSSDLALGDTPTEFTIRLTVESGAASFEVYGVAGGYPFTNAGQPDQAFSGTLDRTFLVDASRESRFDVTVRSETPGAQLSCELTQGGVVISRVTGTDVLNCEEHDEGQPLGRSAGREGE</sequence>
<reference evidence="1 2" key="1">
    <citation type="submission" date="2020-02" db="EMBL/GenBank/DDBJ databases">
        <title>Sequencing the genomes of 1000 actinobacteria strains.</title>
        <authorList>
            <person name="Klenk H.-P."/>
        </authorList>
    </citation>
    <scope>NUCLEOTIDE SEQUENCE [LARGE SCALE GENOMIC DNA]</scope>
    <source>
        <strain evidence="1 2">DSM 27960</strain>
    </source>
</reference>
<protein>
    <submittedName>
        <fullName evidence="1">Uncharacterized protein</fullName>
    </submittedName>
</protein>
<name>A0A7X5R1J0_9MICO</name>
<dbReference type="RefSeq" id="WP_167149459.1">
    <property type="nucleotide sequence ID" value="NZ_JAAMOX010000001.1"/>
</dbReference>
<dbReference type="AlphaFoldDB" id="A0A7X5R1J0"/>
<comment type="caution">
    <text evidence="1">The sequence shown here is derived from an EMBL/GenBank/DDBJ whole genome shotgun (WGS) entry which is preliminary data.</text>
</comment>
<gene>
    <name evidence="1" type="ORF">FHX76_001528</name>
</gene>
<organism evidence="1 2">
    <name type="scientific">Lysinibacter cavernae</name>
    <dbReference type="NCBI Taxonomy" id="1640652"/>
    <lineage>
        <taxon>Bacteria</taxon>
        <taxon>Bacillati</taxon>
        <taxon>Actinomycetota</taxon>
        <taxon>Actinomycetes</taxon>
        <taxon>Micrococcales</taxon>
        <taxon>Microbacteriaceae</taxon>
        <taxon>Lysinibacter</taxon>
    </lineage>
</organism>
<keyword evidence="2" id="KW-1185">Reference proteome</keyword>
<dbReference type="Proteomes" id="UP000541033">
    <property type="component" value="Unassembled WGS sequence"/>
</dbReference>